<evidence type="ECO:0000313" key="2">
    <source>
        <dbReference type="EMBL" id="MFD0942911.1"/>
    </source>
</evidence>
<dbReference type="RefSeq" id="WP_381009931.1">
    <property type="nucleotide sequence ID" value="NZ_JBHTJF010000016.1"/>
</dbReference>
<keyword evidence="3" id="KW-1185">Reference proteome</keyword>
<protein>
    <submittedName>
        <fullName evidence="2">Sterile alpha motif-like domain-containing protein</fullName>
    </submittedName>
</protein>
<reference evidence="3" key="1">
    <citation type="journal article" date="2019" name="Int. J. Syst. Evol. Microbiol.">
        <title>The Global Catalogue of Microorganisms (GCM) 10K type strain sequencing project: providing services to taxonomists for standard genome sequencing and annotation.</title>
        <authorList>
            <consortium name="The Broad Institute Genomics Platform"/>
            <consortium name="The Broad Institute Genome Sequencing Center for Infectious Disease"/>
            <person name="Wu L."/>
            <person name="Ma J."/>
        </authorList>
    </citation>
    <scope>NUCLEOTIDE SEQUENCE [LARGE SCALE GENOMIC DNA]</scope>
    <source>
        <strain evidence="3">CCUG 63563</strain>
    </source>
</reference>
<proteinExistence type="predicted"/>
<sequence length="66" mass="7607">MFVQFMMENYLKDQSPIGDLARDIKCDATFPENADTEEAIQNYLEAEGACWQCIDAFLQAWEAYTC</sequence>
<organism evidence="2 3">
    <name type="scientific">Savagea faecisuis</name>
    <dbReference type="NCBI Taxonomy" id="1274803"/>
    <lineage>
        <taxon>Bacteria</taxon>
        <taxon>Bacillati</taxon>
        <taxon>Bacillota</taxon>
        <taxon>Bacilli</taxon>
        <taxon>Bacillales</taxon>
        <taxon>Caryophanaceae</taxon>
        <taxon>Savagea</taxon>
    </lineage>
</organism>
<comment type="caution">
    <text evidence="2">The sequence shown here is derived from an EMBL/GenBank/DDBJ whole genome shotgun (WGS) entry which is preliminary data.</text>
</comment>
<feature type="domain" description="YozE SAM-like" evidence="1">
    <location>
        <begin position="2"/>
        <end position="65"/>
    </location>
</feature>
<dbReference type="Proteomes" id="UP001596976">
    <property type="component" value="Unassembled WGS sequence"/>
</dbReference>
<evidence type="ECO:0000313" key="3">
    <source>
        <dbReference type="Proteomes" id="UP001596976"/>
    </source>
</evidence>
<accession>A0ABW3GUT6</accession>
<dbReference type="EMBL" id="JBHTJF010000016">
    <property type="protein sequence ID" value="MFD0942911.1"/>
    <property type="molecule type" value="Genomic_DNA"/>
</dbReference>
<dbReference type="Pfam" id="PF06855">
    <property type="entry name" value="YozE_SAM_like"/>
    <property type="match status" value="1"/>
</dbReference>
<dbReference type="Gene3D" id="1.10.150.260">
    <property type="entry name" value="YozE SAM-like"/>
    <property type="match status" value="1"/>
</dbReference>
<dbReference type="InterPro" id="IPR023089">
    <property type="entry name" value="YozE_SAM-like"/>
</dbReference>
<dbReference type="SUPFAM" id="SSF140652">
    <property type="entry name" value="YozE-like"/>
    <property type="match status" value="1"/>
</dbReference>
<gene>
    <name evidence="2" type="ORF">ACFQ0V_03910</name>
</gene>
<evidence type="ECO:0000259" key="1">
    <source>
        <dbReference type="Pfam" id="PF06855"/>
    </source>
</evidence>
<dbReference type="InterPro" id="IPR036806">
    <property type="entry name" value="YozE_SAM-like_sf"/>
</dbReference>
<name>A0ABW3GUT6_9BACL</name>